<keyword evidence="3" id="KW-1185">Reference proteome</keyword>
<evidence type="ECO:0000313" key="2">
    <source>
        <dbReference type="EMBL" id="KZV49985.1"/>
    </source>
</evidence>
<dbReference type="EMBL" id="KQ992588">
    <property type="protein sequence ID" value="KZV49985.1"/>
    <property type="molecule type" value="Genomic_DNA"/>
</dbReference>
<name>A0A2Z7CUG3_9LAMI</name>
<dbReference type="AlphaFoldDB" id="A0A2Z7CUG3"/>
<organism evidence="2 3">
    <name type="scientific">Dorcoceras hygrometricum</name>
    <dbReference type="NCBI Taxonomy" id="472368"/>
    <lineage>
        <taxon>Eukaryota</taxon>
        <taxon>Viridiplantae</taxon>
        <taxon>Streptophyta</taxon>
        <taxon>Embryophyta</taxon>
        <taxon>Tracheophyta</taxon>
        <taxon>Spermatophyta</taxon>
        <taxon>Magnoliopsida</taxon>
        <taxon>eudicotyledons</taxon>
        <taxon>Gunneridae</taxon>
        <taxon>Pentapetalae</taxon>
        <taxon>asterids</taxon>
        <taxon>lamiids</taxon>
        <taxon>Lamiales</taxon>
        <taxon>Gesneriaceae</taxon>
        <taxon>Didymocarpoideae</taxon>
        <taxon>Trichosporeae</taxon>
        <taxon>Loxocarpinae</taxon>
        <taxon>Dorcoceras</taxon>
    </lineage>
</organism>
<accession>A0A2Z7CUG3</accession>
<feature type="region of interest" description="Disordered" evidence="1">
    <location>
        <begin position="76"/>
        <end position="104"/>
    </location>
</feature>
<protein>
    <submittedName>
        <fullName evidence="2">WEB family protein chloroplastic-like</fullName>
    </submittedName>
</protein>
<reference evidence="2 3" key="1">
    <citation type="journal article" date="2015" name="Proc. Natl. Acad. Sci. U.S.A.">
        <title>The resurrection genome of Boea hygrometrica: A blueprint for survival of dehydration.</title>
        <authorList>
            <person name="Xiao L."/>
            <person name="Yang G."/>
            <person name="Zhang L."/>
            <person name="Yang X."/>
            <person name="Zhao S."/>
            <person name="Ji Z."/>
            <person name="Zhou Q."/>
            <person name="Hu M."/>
            <person name="Wang Y."/>
            <person name="Chen M."/>
            <person name="Xu Y."/>
            <person name="Jin H."/>
            <person name="Xiao X."/>
            <person name="Hu G."/>
            <person name="Bao F."/>
            <person name="Hu Y."/>
            <person name="Wan P."/>
            <person name="Li L."/>
            <person name="Deng X."/>
            <person name="Kuang T."/>
            <person name="Xiang C."/>
            <person name="Zhu J.K."/>
            <person name="Oliver M.J."/>
            <person name="He Y."/>
        </authorList>
    </citation>
    <scope>NUCLEOTIDE SEQUENCE [LARGE SCALE GENOMIC DNA]</scope>
    <source>
        <strain evidence="3">cv. XS01</strain>
    </source>
</reference>
<evidence type="ECO:0000256" key="1">
    <source>
        <dbReference type="SAM" id="MobiDB-lite"/>
    </source>
</evidence>
<evidence type="ECO:0000313" key="3">
    <source>
        <dbReference type="Proteomes" id="UP000250235"/>
    </source>
</evidence>
<proteinExistence type="predicted"/>
<sequence length="125" mass="13931">MGLPSYTRDVTIRSPRCMLSFGNCVDRSDQIVDRSYDEVTLIGMNRMFIRWTGPAPGPMGRFKPITPILSLEPRVAYNNSTPTNPRPKLAAAPSSKATRRRRRVPPPLAMIGLVPISLTRSFCPC</sequence>
<dbReference type="Proteomes" id="UP000250235">
    <property type="component" value="Unassembled WGS sequence"/>
</dbReference>
<gene>
    <name evidence="2" type="ORF">F511_32361</name>
</gene>